<dbReference type="InterPro" id="IPR051678">
    <property type="entry name" value="AGP_Transferase"/>
</dbReference>
<comment type="caution">
    <text evidence="2">The sequence shown here is derived from an EMBL/GenBank/DDBJ whole genome shotgun (WGS) entry which is preliminary data.</text>
</comment>
<gene>
    <name evidence="2" type="ORF">Q9L58_000919</name>
</gene>
<feature type="domain" description="Aminoglycoside phosphotransferase" evidence="1">
    <location>
        <begin position="114"/>
        <end position="352"/>
    </location>
</feature>
<proteinExistence type="predicted"/>
<dbReference type="PANTHER" id="PTHR21310">
    <property type="entry name" value="AMINOGLYCOSIDE PHOSPHOTRANSFERASE-RELATED-RELATED"/>
    <property type="match status" value="1"/>
</dbReference>
<name>A0ABR3GWZ4_9PEZI</name>
<evidence type="ECO:0000259" key="1">
    <source>
        <dbReference type="Pfam" id="PF01636"/>
    </source>
</evidence>
<dbReference type="Proteomes" id="UP001447188">
    <property type="component" value="Unassembled WGS sequence"/>
</dbReference>
<dbReference type="InterPro" id="IPR002575">
    <property type="entry name" value="Aminoglycoside_PTrfase"/>
</dbReference>
<accession>A0ABR3GWZ4</accession>
<dbReference type="EMBL" id="JBBBZM010000006">
    <property type="protein sequence ID" value="KAL0640091.1"/>
    <property type="molecule type" value="Genomic_DNA"/>
</dbReference>
<dbReference type="Pfam" id="PF01636">
    <property type="entry name" value="APH"/>
    <property type="match status" value="1"/>
</dbReference>
<sequence>MTALMFDPYTRARASSYSSSSSSSSSEISNTSTIEYGHESFRTFERKILDLVYFIPQMDIFTSTAVKVTRMGGGFNYRIIGISTFNYKAKVEDEDNEDKEVKDNENKEVKDKTVDNNETKYILRIPRRERNNNTHLNREVAVLYYLEVHASIPVPTTIAFDLDGINGCPIELPYVLQTHVAGIPLDQALDQMDFGEKKRFVSKIVDLYVKMDQIYFERSGVLVPASGSRIHRILEVTAFDLGPESEENDRYRTYPQSTTYDMLLSQFECWKIVAGKKDQCPHVAGVVSGYMDQFAAIATRMREKGWLRDNKNILFHPDLSPYHIFVVRTERKSKVDWKISGIIDWDGALSVPRVMSNRVPTWLWRWGSEEGYDAREEGGDGNNPVDRDREALKHQFETEISAALPKFLRHAYKPKYQLLRKLCRFAIWGLRWQEDLDKAKEFVDEWNRVMTRS</sequence>
<dbReference type="InterPro" id="IPR011009">
    <property type="entry name" value="Kinase-like_dom_sf"/>
</dbReference>
<reference evidence="2 3" key="1">
    <citation type="submission" date="2024-02" db="EMBL/GenBank/DDBJ databases">
        <title>Discinaceae phylogenomics.</title>
        <authorList>
            <person name="Dirks A.C."/>
            <person name="James T.Y."/>
        </authorList>
    </citation>
    <scope>NUCLEOTIDE SEQUENCE [LARGE SCALE GENOMIC DNA]</scope>
    <source>
        <strain evidence="2 3">ACD0624</strain>
    </source>
</reference>
<dbReference type="SUPFAM" id="SSF56112">
    <property type="entry name" value="Protein kinase-like (PK-like)"/>
    <property type="match status" value="1"/>
</dbReference>
<organism evidence="2 3">
    <name type="scientific">Discina gigas</name>
    <dbReference type="NCBI Taxonomy" id="1032678"/>
    <lineage>
        <taxon>Eukaryota</taxon>
        <taxon>Fungi</taxon>
        <taxon>Dikarya</taxon>
        <taxon>Ascomycota</taxon>
        <taxon>Pezizomycotina</taxon>
        <taxon>Pezizomycetes</taxon>
        <taxon>Pezizales</taxon>
        <taxon>Discinaceae</taxon>
        <taxon>Discina</taxon>
    </lineage>
</organism>
<protein>
    <recommendedName>
        <fullName evidence="1">Aminoglycoside phosphotransferase domain-containing protein</fullName>
    </recommendedName>
</protein>
<evidence type="ECO:0000313" key="2">
    <source>
        <dbReference type="EMBL" id="KAL0640091.1"/>
    </source>
</evidence>
<keyword evidence="3" id="KW-1185">Reference proteome</keyword>
<dbReference type="PANTHER" id="PTHR21310:SF56">
    <property type="entry name" value="AMINOGLYCOSIDE PHOSPHOTRANSFERASE DOMAIN-CONTAINING PROTEIN"/>
    <property type="match status" value="1"/>
</dbReference>
<evidence type="ECO:0000313" key="3">
    <source>
        <dbReference type="Proteomes" id="UP001447188"/>
    </source>
</evidence>